<evidence type="ECO:0000259" key="1">
    <source>
        <dbReference type="Pfam" id="PF04073"/>
    </source>
</evidence>
<dbReference type="SUPFAM" id="SSF55826">
    <property type="entry name" value="YbaK/ProRS associated domain"/>
    <property type="match status" value="1"/>
</dbReference>
<gene>
    <name evidence="2" type="ORF">METZ01_LOCUS327214</name>
</gene>
<dbReference type="PANTHER" id="PTHR30411:SF1">
    <property type="entry name" value="CYTOPLASMIC PROTEIN"/>
    <property type="match status" value="1"/>
</dbReference>
<reference evidence="2" key="1">
    <citation type="submission" date="2018-05" db="EMBL/GenBank/DDBJ databases">
        <authorList>
            <person name="Lanie J.A."/>
            <person name="Ng W.-L."/>
            <person name="Kazmierczak K.M."/>
            <person name="Andrzejewski T.M."/>
            <person name="Davidsen T.M."/>
            <person name="Wayne K.J."/>
            <person name="Tettelin H."/>
            <person name="Glass J.I."/>
            <person name="Rusch D."/>
            <person name="Podicherti R."/>
            <person name="Tsui H.-C.T."/>
            <person name="Winkler M.E."/>
        </authorList>
    </citation>
    <scope>NUCLEOTIDE SEQUENCE</scope>
</reference>
<dbReference type="GO" id="GO:0002161">
    <property type="term" value="F:aminoacyl-tRNA deacylase activity"/>
    <property type="evidence" value="ECO:0007669"/>
    <property type="project" value="InterPro"/>
</dbReference>
<organism evidence="2">
    <name type="scientific">marine metagenome</name>
    <dbReference type="NCBI Taxonomy" id="408172"/>
    <lineage>
        <taxon>unclassified sequences</taxon>
        <taxon>metagenomes</taxon>
        <taxon>ecological metagenomes</taxon>
    </lineage>
</organism>
<sequence>MGSADQVKEITGFTIGGVSPVGYLNPIKIYIDQSLSRFKYIFGAAGHPNCVFKINFEDLQKITSGEVMDIVE</sequence>
<dbReference type="EMBL" id="UINC01108338">
    <property type="protein sequence ID" value="SVC74360.1"/>
    <property type="molecule type" value="Genomic_DNA"/>
</dbReference>
<evidence type="ECO:0000313" key="2">
    <source>
        <dbReference type="EMBL" id="SVC74360.1"/>
    </source>
</evidence>
<dbReference type="Pfam" id="PF04073">
    <property type="entry name" value="tRNA_edit"/>
    <property type="match status" value="1"/>
</dbReference>
<protein>
    <recommendedName>
        <fullName evidence="1">YbaK/aminoacyl-tRNA synthetase-associated domain-containing protein</fullName>
    </recommendedName>
</protein>
<name>A0A382PNL2_9ZZZZ</name>
<dbReference type="Gene3D" id="3.90.960.10">
    <property type="entry name" value="YbaK/aminoacyl-tRNA synthetase-associated domain"/>
    <property type="match status" value="1"/>
</dbReference>
<dbReference type="AlphaFoldDB" id="A0A382PNL2"/>
<dbReference type="PANTHER" id="PTHR30411">
    <property type="entry name" value="CYTOPLASMIC PROTEIN"/>
    <property type="match status" value="1"/>
</dbReference>
<feature type="domain" description="YbaK/aminoacyl-tRNA synthetase-associated" evidence="1">
    <location>
        <begin position="2"/>
        <end position="62"/>
    </location>
</feature>
<dbReference type="InterPro" id="IPR007214">
    <property type="entry name" value="YbaK/aa-tRNA-synth-assoc-dom"/>
</dbReference>
<dbReference type="InterPro" id="IPR036754">
    <property type="entry name" value="YbaK/aa-tRNA-synt-asso_dom_sf"/>
</dbReference>
<accession>A0A382PNL2</accession>
<proteinExistence type="predicted"/>